<dbReference type="AlphaFoldDB" id="A0A432WRR7"/>
<dbReference type="SUPFAM" id="SSF50156">
    <property type="entry name" value="PDZ domain-like"/>
    <property type="match status" value="1"/>
</dbReference>
<dbReference type="OrthoDB" id="9778516at2"/>
<dbReference type="PROSITE" id="PS50106">
    <property type="entry name" value="PDZ"/>
    <property type="match status" value="1"/>
</dbReference>
<protein>
    <submittedName>
        <fullName evidence="2">Aminopeptidase</fullName>
    </submittedName>
</protein>
<dbReference type="Gene3D" id="2.30.42.10">
    <property type="match status" value="1"/>
</dbReference>
<dbReference type="RefSeq" id="WP_126775779.1">
    <property type="nucleotide sequence ID" value="NZ_PIPM01000001.1"/>
</dbReference>
<dbReference type="InterPro" id="IPR007963">
    <property type="entry name" value="Peptidase_M61_catalytic"/>
</dbReference>
<dbReference type="GO" id="GO:0004177">
    <property type="term" value="F:aminopeptidase activity"/>
    <property type="evidence" value="ECO:0007669"/>
    <property type="project" value="UniProtKB-KW"/>
</dbReference>
<dbReference type="Pfam" id="PF13180">
    <property type="entry name" value="PDZ_2"/>
    <property type="match status" value="1"/>
</dbReference>
<keyword evidence="2" id="KW-0378">Hydrolase</keyword>
<name>A0A432WRR7_9GAMM</name>
<dbReference type="Gene3D" id="2.60.40.3650">
    <property type="match status" value="1"/>
</dbReference>
<keyword evidence="2" id="KW-0645">Protease</keyword>
<dbReference type="InterPro" id="IPR024191">
    <property type="entry name" value="Peptidase_M61"/>
</dbReference>
<dbReference type="InterPro" id="IPR036034">
    <property type="entry name" value="PDZ_sf"/>
</dbReference>
<dbReference type="EMBL" id="PIPM01000001">
    <property type="protein sequence ID" value="RUO36465.1"/>
    <property type="molecule type" value="Genomic_DNA"/>
</dbReference>
<feature type="domain" description="PDZ" evidence="1">
    <location>
        <begin position="478"/>
        <end position="529"/>
    </location>
</feature>
<evidence type="ECO:0000313" key="3">
    <source>
        <dbReference type="Proteomes" id="UP000288405"/>
    </source>
</evidence>
<dbReference type="Proteomes" id="UP000288405">
    <property type="component" value="Unassembled WGS sequence"/>
</dbReference>
<reference evidence="2 3" key="1">
    <citation type="journal article" date="2011" name="Front. Microbiol.">
        <title>Genomic signatures of strain selection and enhancement in Bacillus atrophaeus var. globigii, a historical biowarfare simulant.</title>
        <authorList>
            <person name="Gibbons H.S."/>
            <person name="Broomall S.M."/>
            <person name="McNew L.A."/>
            <person name="Daligault H."/>
            <person name="Chapman C."/>
            <person name="Bruce D."/>
            <person name="Karavis M."/>
            <person name="Krepps M."/>
            <person name="McGregor P.A."/>
            <person name="Hong C."/>
            <person name="Park K.H."/>
            <person name="Akmal A."/>
            <person name="Feldman A."/>
            <person name="Lin J.S."/>
            <person name="Chang W.E."/>
            <person name="Higgs B.W."/>
            <person name="Demirev P."/>
            <person name="Lindquist J."/>
            <person name="Liem A."/>
            <person name="Fochler E."/>
            <person name="Read T.D."/>
            <person name="Tapia R."/>
            <person name="Johnson S."/>
            <person name="Bishop-Lilly K.A."/>
            <person name="Detter C."/>
            <person name="Han C."/>
            <person name="Sozhamannan S."/>
            <person name="Rosenzweig C.N."/>
            <person name="Skowronski E.W."/>
        </authorList>
    </citation>
    <scope>NUCLEOTIDE SEQUENCE [LARGE SCALE GENOMIC DNA]</scope>
    <source>
        <strain evidence="2 3">GYP-17</strain>
    </source>
</reference>
<gene>
    <name evidence="2" type="ORF">CWE11_01225</name>
</gene>
<keyword evidence="3" id="KW-1185">Reference proteome</keyword>
<dbReference type="Gene3D" id="1.10.390.10">
    <property type="entry name" value="Neutral Protease Domain 2"/>
    <property type="match status" value="1"/>
</dbReference>
<dbReference type="SUPFAM" id="SSF55486">
    <property type="entry name" value="Metalloproteases ('zincins'), catalytic domain"/>
    <property type="match status" value="1"/>
</dbReference>
<dbReference type="Pfam" id="PF05299">
    <property type="entry name" value="Peptidase_M61"/>
    <property type="match status" value="1"/>
</dbReference>
<dbReference type="Pfam" id="PF17899">
    <property type="entry name" value="Peptidase_M61_N"/>
    <property type="match status" value="1"/>
</dbReference>
<proteinExistence type="predicted"/>
<dbReference type="InterPro" id="IPR040756">
    <property type="entry name" value="Peptidase_M61_N"/>
</dbReference>
<accession>A0A432WRR7</accession>
<organism evidence="2 3">
    <name type="scientific">Aliidiomarina sanyensis</name>
    <dbReference type="NCBI Taxonomy" id="1249555"/>
    <lineage>
        <taxon>Bacteria</taxon>
        <taxon>Pseudomonadati</taxon>
        <taxon>Pseudomonadota</taxon>
        <taxon>Gammaproteobacteria</taxon>
        <taxon>Alteromonadales</taxon>
        <taxon>Idiomarinaceae</taxon>
        <taxon>Aliidiomarina</taxon>
    </lineage>
</organism>
<keyword evidence="2" id="KW-0031">Aminopeptidase</keyword>
<evidence type="ECO:0000313" key="2">
    <source>
        <dbReference type="EMBL" id="RUO36465.1"/>
    </source>
</evidence>
<sequence>MTDSSPRNHPHFTIAMDMLHHYFEVNLSIPAHSASEVTLRLPAWLPGSYMIRDFAKHIVTFSVTGARGALDYRRTDKSTWTIPTEGQAIEVSYRVYALDLSVRTAYLTHEFGFFNPSAICLEWIEESTRPISVSLNGMPHGWQVKTGMPQPNPQIMSYQADDYASLIDYPFLMGQLDIIPFDVQGIPHELVLTQPHYADRSRLATDLQRICAAQIELFTQQNEAVPFQTYSFLTIVVGDGFGGLEHRNSTALLASRHTLEPGPGTEPSDDYLTFLSLCSHEYFHSWNVKQLRPREFHPYQLSAEQYTEQLWFYEGMTSYYDDWMVYRAGAMSRSAFLNRMSQTMTRALRGKGPQRQSIAESSFLAWTTFYQQNENAGNAIASYYSKGAIVALLADLYLRGNTPQSSLDDVMRLAYARYAATGTELENLLQLFGDVGGTALQQMIERAVFTTDPIDLAPLLEPLGLEVLPAVADPFTQQLSVEQSKPTQVTLGATLQEKDAALQVMRVWEDSPAALAGLMPGDRIIALDGIQASRAHVYRHLYRAQSGDTSTLHYFRRDVLFEARIEWQALPADSYRIRITDPDKSIRWLG</sequence>
<evidence type="ECO:0000259" key="1">
    <source>
        <dbReference type="PROSITE" id="PS50106"/>
    </source>
</evidence>
<dbReference type="InterPro" id="IPR027268">
    <property type="entry name" value="Peptidase_M4/M1_CTD_sf"/>
</dbReference>
<dbReference type="PIRSF" id="PIRSF016493">
    <property type="entry name" value="Glycyl_aminpptds"/>
    <property type="match status" value="1"/>
</dbReference>
<dbReference type="InterPro" id="IPR001478">
    <property type="entry name" value="PDZ"/>
</dbReference>
<dbReference type="SMART" id="SM00228">
    <property type="entry name" value="PDZ"/>
    <property type="match status" value="1"/>
</dbReference>
<comment type="caution">
    <text evidence="2">The sequence shown here is derived from an EMBL/GenBank/DDBJ whole genome shotgun (WGS) entry which is preliminary data.</text>
</comment>